<dbReference type="HOGENOM" id="CLU_070614_1_1_1"/>
<dbReference type="OMA" id="HVTARIR"/>
<dbReference type="AlphaFoldDB" id="E5R592"/>
<dbReference type="PANTHER" id="PTHR36223">
    <property type="entry name" value="BETA-LACTAMASE-TYPE TRANSPEPTIDASE FOLD DOMAIN CONTAINING PROTEIN"/>
    <property type="match status" value="1"/>
</dbReference>
<dbReference type="OrthoDB" id="3364132at2759"/>
<accession>E5R592</accession>
<evidence type="ECO:0000313" key="2">
    <source>
        <dbReference type="EMBL" id="CBX92062.1"/>
    </source>
</evidence>
<dbReference type="Proteomes" id="UP000002668">
    <property type="component" value="Genome"/>
</dbReference>
<reference evidence="3" key="1">
    <citation type="journal article" date="2011" name="Nat. Commun.">
        <title>Effector diversification within compartments of the Leptosphaeria maculans genome affected by Repeat-Induced Point mutations.</title>
        <authorList>
            <person name="Rouxel T."/>
            <person name="Grandaubert J."/>
            <person name="Hane J.K."/>
            <person name="Hoede C."/>
            <person name="van de Wouw A.P."/>
            <person name="Couloux A."/>
            <person name="Dominguez V."/>
            <person name="Anthouard V."/>
            <person name="Bally P."/>
            <person name="Bourras S."/>
            <person name="Cozijnsen A.J."/>
            <person name="Ciuffetti L.M."/>
            <person name="Degrave A."/>
            <person name="Dilmaghani A."/>
            <person name="Duret L."/>
            <person name="Fudal I."/>
            <person name="Goodwin S.B."/>
            <person name="Gout L."/>
            <person name="Glaser N."/>
            <person name="Linglin J."/>
            <person name="Kema G.H.J."/>
            <person name="Lapalu N."/>
            <person name="Lawrence C.B."/>
            <person name="May K."/>
            <person name="Meyer M."/>
            <person name="Ollivier B."/>
            <person name="Poulain J."/>
            <person name="Schoch C.L."/>
            <person name="Simon A."/>
            <person name="Spatafora J.W."/>
            <person name="Stachowiak A."/>
            <person name="Turgeon B.G."/>
            <person name="Tyler B.M."/>
            <person name="Vincent D."/>
            <person name="Weissenbach J."/>
            <person name="Amselem J."/>
            <person name="Quesneville H."/>
            <person name="Oliver R.P."/>
            <person name="Wincker P."/>
            <person name="Balesdent M.-H."/>
            <person name="Howlett B.J."/>
        </authorList>
    </citation>
    <scope>NUCLEOTIDE SEQUENCE [LARGE SCALE GENOMIC DNA]</scope>
    <source>
        <strain evidence="3">JN3 / isolate v23.1.3 / race Av1-4-5-6-7-8</strain>
    </source>
</reference>
<dbReference type="InterPro" id="IPR057678">
    <property type="entry name" value="DUF7918"/>
</dbReference>
<evidence type="ECO:0000313" key="3">
    <source>
        <dbReference type="Proteomes" id="UP000002668"/>
    </source>
</evidence>
<dbReference type="VEuPathDB" id="FungiDB:LEMA_P047680.1"/>
<dbReference type="Pfam" id="PF25534">
    <property type="entry name" value="DUF7918"/>
    <property type="match status" value="1"/>
</dbReference>
<sequence length="285" mass="31778">MAVTKAHPGVKAHIIVNGTRLVEFDDDDAEAGDNRVSKYVECQSGAEFEVLCKVSRPWPRCDLALHVYCDGKWAAGRLICKKDQNGKAVSETINGHNYGRDNDWHLEKFCFSELTIDTSGAPTVKDTSMKKLEELGEITLKVHRVKITKPSGKVCISKDHLGLSSVPEKALKGRALSHQSRSTTVALQSLLIIPRTPSPVPLEERELDTLTPEESLELIRRMRERELSSVAIKRERMKREHSCERNGTEIKAGDSVSGEKSFVSSKRRCLPATINKDGFEIIDLT</sequence>
<dbReference type="EMBL" id="FP929083">
    <property type="protein sequence ID" value="CBX92062.1"/>
    <property type="molecule type" value="Genomic_DNA"/>
</dbReference>
<name>E5R592_LEPMJ</name>
<proteinExistence type="predicted"/>
<gene>
    <name evidence="2" type="ORF">LEMA_P047680.1</name>
</gene>
<dbReference type="PANTHER" id="PTHR36223:SF1">
    <property type="entry name" value="TRANSCRIPTION ELONGATION FACTOR EAF N-TERMINAL DOMAIN-CONTAINING PROTEIN"/>
    <property type="match status" value="1"/>
</dbReference>
<dbReference type="InParanoid" id="E5R592"/>
<feature type="domain" description="DUF7918" evidence="1">
    <location>
        <begin position="9"/>
        <end position="181"/>
    </location>
</feature>
<organism evidence="3">
    <name type="scientific">Leptosphaeria maculans (strain JN3 / isolate v23.1.3 / race Av1-4-5-6-7-8)</name>
    <name type="common">Blackleg fungus</name>
    <name type="synonym">Phoma lingam</name>
    <dbReference type="NCBI Taxonomy" id="985895"/>
    <lineage>
        <taxon>Eukaryota</taxon>
        <taxon>Fungi</taxon>
        <taxon>Dikarya</taxon>
        <taxon>Ascomycota</taxon>
        <taxon>Pezizomycotina</taxon>
        <taxon>Dothideomycetes</taxon>
        <taxon>Pleosporomycetidae</taxon>
        <taxon>Pleosporales</taxon>
        <taxon>Pleosporineae</taxon>
        <taxon>Leptosphaeriaceae</taxon>
        <taxon>Plenodomus</taxon>
        <taxon>Plenodomus lingam/Leptosphaeria maculans species complex</taxon>
    </lineage>
</organism>
<keyword evidence="3" id="KW-1185">Reference proteome</keyword>
<dbReference type="eggNOG" id="ENOG502SAV6">
    <property type="taxonomic scope" value="Eukaryota"/>
</dbReference>
<dbReference type="STRING" id="985895.E5R592"/>
<protein>
    <recommendedName>
        <fullName evidence="1">DUF7918 domain-containing protein</fullName>
    </recommendedName>
</protein>
<evidence type="ECO:0000259" key="1">
    <source>
        <dbReference type="Pfam" id="PF25534"/>
    </source>
</evidence>